<reference evidence="3 4" key="1">
    <citation type="submission" date="2019-07" db="EMBL/GenBank/DDBJ databases">
        <title>Genomics analysis of Aphanomyces spp. identifies a new class of oomycete effector associated with host adaptation.</title>
        <authorList>
            <person name="Gaulin E."/>
        </authorList>
    </citation>
    <scope>NUCLEOTIDE SEQUENCE [LARGE SCALE GENOMIC DNA]</scope>
    <source>
        <strain evidence="3 4">ATCC 201684</strain>
    </source>
</reference>
<feature type="region of interest" description="Disordered" evidence="2">
    <location>
        <begin position="144"/>
        <end position="163"/>
    </location>
</feature>
<accession>A0A6G0XG32</accession>
<sequence length="163" mass="19573">MEDAERKMRRRAYMRGMMKIYRDEFKKEMAYLRGKEFQLLREIHKLIQEKQQQLGKYNDTLTVLPWKEVALALKRDADEASESLDKLREEVSEHQRLIRDMERWIQSQLKIPVHNTKHNYVYMAKHNFICRSNVETTRQDVDHQTDLPQCQPGLPEVQISNDG</sequence>
<gene>
    <name evidence="3" type="ORF">Ae201684_005129</name>
</gene>
<name>A0A6G0XG32_9STRA</name>
<dbReference type="Proteomes" id="UP000481153">
    <property type="component" value="Unassembled WGS sequence"/>
</dbReference>
<evidence type="ECO:0000313" key="4">
    <source>
        <dbReference type="Proteomes" id="UP000481153"/>
    </source>
</evidence>
<dbReference type="EMBL" id="VJMJ01000066">
    <property type="protein sequence ID" value="KAF0739207.1"/>
    <property type="molecule type" value="Genomic_DNA"/>
</dbReference>
<organism evidence="3 4">
    <name type="scientific">Aphanomyces euteiches</name>
    <dbReference type="NCBI Taxonomy" id="100861"/>
    <lineage>
        <taxon>Eukaryota</taxon>
        <taxon>Sar</taxon>
        <taxon>Stramenopiles</taxon>
        <taxon>Oomycota</taxon>
        <taxon>Saprolegniomycetes</taxon>
        <taxon>Saprolegniales</taxon>
        <taxon>Verrucalvaceae</taxon>
        <taxon>Aphanomyces</taxon>
    </lineage>
</organism>
<comment type="caution">
    <text evidence="3">The sequence shown here is derived from an EMBL/GenBank/DDBJ whole genome shotgun (WGS) entry which is preliminary data.</text>
</comment>
<keyword evidence="1" id="KW-0175">Coiled coil</keyword>
<feature type="coiled-coil region" evidence="1">
    <location>
        <begin position="70"/>
        <end position="104"/>
    </location>
</feature>
<proteinExistence type="predicted"/>
<evidence type="ECO:0000256" key="1">
    <source>
        <dbReference type="SAM" id="Coils"/>
    </source>
</evidence>
<keyword evidence="4" id="KW-1185">Reference proteome</keyword>
<dbReference type="AlphaFoldDB" id="A0A6G0XG32"/>
<evidence type="ECO:0000313" key="3">
    <source>
        <dbReference type="EMBL" id="KAF0739207.1"/>
    </source>
</evidence>
<evidence type="ECO:0000256" key="2">
    <source>
        <dbReference type="SAM" id="MobiDB-lite"/>
    </source>
</evidence>
<protein>
    <submittedName>
        <fullName evidence="3">Uncharacterized protein</fullName>
    </submittedName>
</protein>
<dbReference type="VEuPathDB" id="FungiDB:AeMF1_019863"/>